<gene>
    <name evidence="3" type="ORF">B4U80_02167</name>
</gene>
<dbReference type="SMART" id="SM00141">
    <property type="entry name" value="PDGF"/>
    <property type="match status" value="1"/>
</dbReference>
<dbReference type="GO" id="GO:0008083">
    <property type="term" value="F:growth factor activity"/>
    <property type="evidence" value="ECO:0007669"/>
    <property type="project" value="UniProtKB-KW"/>
</dbReference>
<evidence type="ECO:0000313" key="4">
    <source>
        <dbReference type="Proteomes" id="UP000288716"/>
    </source>
</evidence>
<proteinExistence type="inferred from homology"/>
<protein>
    <submittedName>
        <fullName evidence="3">Vascular endothelial growth factor A-like protein</fullName>
    </submittedName>
</protein>
<dbReference type="InterPro" id="IPR029034">
    <property type="entry name" value="Cystine-knot_cytokine"/>
</dbReference>
<keyword evidence="1" id="KW-0339">Growth factor</keyword>
<accession>A0A443SR61</accession>
<comment type="caution">
    <text evidence="3">The sequence shown here is derived from an EMBL/GenBank/DDBJ whole genome shotgun (WGS) entry which is preliminary data.</text>
</comment>
<dbReference type="VEuPathDB" id="VectorBase:LDEU002027"/>
<keyword evidence="4" id="KW-1185">Reference proteome</keyword>
<dbReference type="Gene3D" id="2.10.90.10">
    <property type="entry name" value="Cystine-knot cytokines"/>
    <property type="match status" value="1"/>
</dbReference>
<sequence length="208" mass="23749">MITDPAGCTPEMKTVQLNPVKAESELYFPWCVKLPRCSGCCPSRRLECVATKVTKVDITGVKLQYSPISRKFKFKGLKVFKMDKHEQCSCQCIQKPADCTSTQVYRPEECRCVCRDMQNVIKCLQNHEKIWDRNICACKCKATLKCSTGFFFNDETCRCESIKKLDDTSLIPFAPNILRTNDNREVTIQRFKGREHDGGINPEKPGAF</sequence>
<dbReference type="SUPFAM" id="SSF57501">
    <property type="entry name" value="Cystine-knot cytokines"/>
    <property type="match status" value="1"/>
</dbReference>
<dbReference type="Pfam" id="PF00341">
    <property type="entry name" value="PDGF"/>
    <property type="match status" value="1"/>
</dbReference>
<dbReference type="STRING" id="299467.A0A443SR61"/>
<reference evidence="3 4" key="1">
    <citation type="journal article" date="2018" name="Gigascience">
        <title>Genomes of trombidid mites reveal novel predicted allergens and laterally-transferred genes associated with secondary metabolism.</title>
        <authorList>
            <person name="Dong X."/>
            <person name="Chaisiri K."/>
            <person name="Xia D."/>
            <person name="Armstrong S.D."/>
            <person name="Fang Y."/>
            <person name="Donnelly M.J."/>
            <person name="Kadowaki T."/>
            <person name="McGarry J.W."/>
            <person name="Darby A.C."/>
            <person name="Makepeace B.L."/>
        </authorList>
    </citation>
    <scope>NUCLEOTIDE SEQUENCE [LARGE SCALE GENOMIC DNA]</scope>
    <source>
        <strain evidence="3">UoL-UT</strain>
    </source>
</reference>
<dbReference type="OrthoDB" id="8878063at2759"/>
<dbReference type="Proteomes" id="UP000288716">
    <property type="component" value="Unassembled WGS sequence"/>
</dbReference>
<evidence type="ECO:0000256" key="1">
    <source>
        <dbReference type="RuleBase" id="RU003818"/>
    </source>
</evidence>
<name>A0A443SR61_9ACAR</name>
<feature type="domain" description="Platelet-derived growth factor (PDGF) family profile" evidence="2">
    <location>
        <begin position="24"/>
        <end position="95"/>
    </location>
</feature>
<comment type="similarity">
    <text evidence="1">Belongs to the PDGF/VEGF growth factor family.</text>
</comment>
<evidence type="ECO:0000313" key="3">
    <source>
        <dbReference type="EMBL" id="RWS30020.1"/>
    </source>
</evidence>
<dbReference type="PROSITE" id="PS50278">
    <property type="entry name" value="PDGF_2"/>
    <property type="match status" value="1"/>
</dbReference>
<dbReference type="InterPro" id="IPR000072">
    <property type="entry name" value="PDGF/VEGF_dom"/>
</dbReference>
<organism evidence="3 4">
    <name type="scientific">Leptotrombidium deliense</name>
    <dbReference type="NCBI Taxonomy" id="299467"/>
    <lineage>
        <taxon>Eukaryota</taxon>
        <taxon>Metazoa</taxon>
        <taxon>Ecdysozoa</taxon>
        <taxon>Arthropoda</taxon>
        <taxon>Chelicerata</taxon>
        <taxon>Arachnida</taxon>
        <taxon>Acari</taxon>
        <taxon>Acariformes</taxon>
        <taxon>Trombidiformes</taxon>
        <taxon>Prostigmata</taxon>
        <taxon>Anystina</taxon>
        <taxon>Parasitengona</taxon>
        <taxon>Trombiculoidea</taxon>
        <taxon>Trombiculidae</taxon>
        <taxon>Leptotrombidium</taxon>
    </lineage>
</organism>
<dbReference type="EMBL" id="NCKV01000678">
    <property type="protein sequence ID" value="RWS30020.1"/>
    <property type="molecule type" value="Genomic_DNA"/>
</dbReference>
<dbReference type="GO" id="GO:0016020">
    <property type="term" value="C:membrane"/>
    <property type="evidence" value="ECO:0007669"/>
    <property type="project" value="InterPro"/>
</dbReference>
<evidence type="ECO:0000259" key="2">
    <source>
        <dbReference type="PROSITE" id="PS50278"/>
    </source>
</evidence>
<dbReference type="AlphaFoldDB" id="A0A443SR61"/>